<evidence type="ECO:0000313" key="1">
    <source>
        <dbReference type="EMBL" id="MBA6152332.1"/>
    </source>
</evidence>
<accession>A0A7W2M437</accession>
<name>A0A7W2M437_9FLAO</name>
<gene>
    <name evidence="1" type="ORF">H3Z82_06290</name>
</gene>
<dbReference type="AlphaFoldDB" id="A0A7W2M437"/>
<protein>
    <submittedName>
        <fullName evidence="1">Uncharacterized protein</fullName>
    </submittedName>
</protein>
<dbReference type="Proteomes" id="UP000541857">
    <property type="component" value="Unassembled WGS sequence"/>
</dbReference>
<reference evidence="1 2" key="1">
    <citation type="submission" date="2020-07" db="EMBL/GenBank/DDBJ databases">
        <title>Bacterium isolated from marine sediment.</title>
        <authorList>
            <person name="Shang D."/>
        </authorList>
    </citation>
    <scope>NUCLEOTIDE SEQUENCE [LARGE SCALE GENOMIC DNA]</scope>
    <source>
        <strain evidence="1 2">F6074</strain>
    </source>
</reference>
<organism evidence="1 2">
    <name type="scientific">Gelidibacter maritimus</name>
    <dbReference type="NCBI Taxonomy" id="2761487"/>
    <lineage>
        <taxon>Bacteria</taxon>
        <taxon>Pseudomonadati</taxon>
        <taxon>Bacteroidota</taxon>
        <taxon>Flavobacteriia</taxon>
        <taxon>Flavobacteriales</taxon>
        <taxon>Flavobacteriaceae</taxon>
        <taxon>Gelidibacter</taxon>
    </lineage>
</organism>
<sequence length="168" mass="20190">MKAVSVVTIRKELKHRSPEELLELCLRLSKFKKENKELLTYLLFESHDEAGYIETVKTEIDEQFQNINTNSYYYIKKSVRKILRNLKKFARYSLKKETEVELLLHFCAVLKDFQPSIFKNIALNNIYDRQILAIRKIVDGLHEDLQYDYNLKLEELNTVDHTFKRHHR</sequence>
<keyword evidence="2" id="KW-1185">Reference proteome</keyword>
<evidence type="ECO:0000313" key="2">
    <source>
        <dbReference type="Proteomes" id="UP000541857"/>
    </source>
</evidence>
<proteinExistence type="predicted"/>
<comment type="caution">
    <text evidence="1">The sequence shown here is derived from an EMBL/GenBank/DDBJ whole genome shotgun (WGS) entry which is preliminary data.</text>
</comment>
<dbReference type="RefSeq" id="WP_182203788.1">
    <property type="nucleotide sequence ID" value="NZ_JACGLT010000004.1"/>
</dbReference>
<dbReference type="EMBL" id="JACGLT010000004">
    <property type="protein sequence ID" value="MBA6152332.1"/>
    <property type="molecule type" value="Genomic_DNA"/>
</dbReference>